<comment type="cofactor">
    <cofactor evidence="1">
        <name>Zn(2+)</name>
        <dbReference type="ChEBI" id="CHEBI:29105"/>
    </cofactor>
</comment>
<evidence type="ECO:0000256" key="2">
    <source>
        <dbReference type="ARBA" id="ARBA00022670"/>
    </source>
</evidence>
<proteinExistence type="predicted"/>
<evidence type="ECO:0000259" key="9">
    <source>
        <dbReference type="Pfam" id="PF01551"/>
    </source>
</evidence>
<evidence type="ECO:0000313" key="10">
    <source>
        <dbReference type="EMBL" id="PPE68996.1"/>
    </source>
</evidence>
<dbReference type="EMBL" id="PSNY01000016">
    <property type="protein sequence ID" value="PPE68996.1"/>
    <property type="molecule type" value="Genomic_DNA"/>
</dbReference>
<dbReference type="GO" id="GO:0006508">
    <property type="term" value="P:proteolysis"/>
    <property type="evidence" value="ECO:0007669"/>
    <property type="project" value="UniProtKB-KW"/>
</dbReference>
<evidence type="ECO:0000256" key="5">
    <source>
        <dbReference type="ARBA" id="ARBA00022833"/>
    </source>
</evidence>
<feature type="compositionally biased region" description="Low complexity" evidence="7">
    <location>
        <begin position="313"/>
        <end position="326"/>
    </location>
</feature>
<dbReference type="InterPro" id="IPR011055">
    <property type="entry name" value="Dup_hybrid_motif"/>
</dbReference>
<feature type="transmembrane region" description="Helical" evidence="8">
    <location>
        <begin position="21"/>
        <end position="45"/>
    </location>
</feature>
<gene>
    <name evidence="10" type="ORF">C1702_14105</name>
</gene>
<dbReference type="GO" id="GO:0004222">
    <property type="term" value="F:metalloendopeptidase activity"/>
    <property type="evidence" value="ECO:0007669"/>
    <property type="project" value="TreeGrafter"/>
</dbReference>
<comment type="caution">
    <text evidence="10">The sequence shown here is derived from an EMBL/GenBank/DDBJ whole genome shotgun (WGS) entry which is preliminary data.</text>
</comment>
<evidence type="ECO:0000256" key="3">
    <source>
        <dbReference type="ARBA" id="ARBA00022723"/>
    </source>
</evidence>
<dbReference type="Gene3D" id="2.70.70.10">
    <property type="entry name" value="Glucose Permease (Domain IIA)"/>
    <property type="match status" value="1"/>
</dbReference>
<dbReference type="GO" id="GO:0046872">
    <property type="term" value="F:metal ion binding"/>
    <property type="evidence" value="ECO:0007669"/>
    <property type="project" value="UniProtKB-KW"/>
</dbReference>
<dbReference type="Pfam" id="PF01551">
    <property type="entry name" value="Peptidase_M23"/>
    <property type="match status" value="1"/>
</dbReference>
<organism evidence="10 11">
    <name type="scientific">Caldimonas thermodepolymerans</name>
    <dbReference type="NCBI Taxonomy" id="215580"/>
    <lineage>
        <taxon>Bacteria</taxon>
        <taxon>Pseudomonadati</taxon>
        <taxon>Pseudomonadota</taxon>
        <taxon>Betaproteobacteria</taxon>
        <taxon>Burkholderiales</taxon>
        <taxon>Sphaerotilaceae</taxon>
        <taxon>Caldimonas</taxon>
    </lineage>
</organism>
<dbReference type="InterPro" id="IPR016047">
    <property type="entry name" value="M23ase_b-sheet_dom"/>
</dbReference>
<evidence type="ECO:0000256" key="1">
    <source>
        <dbReference type="ARBA" id="ARBA00001947"/>
    </source>
</evidence>
<keyword evidence="6" id="KW-0482">Metalloprotease</keyword>
<name>A0A2S5T221_9BURK</name>
<keyword evidence="5" id="KW-0862">Zinc</keyword>
<dbReference type="InterPro" id="IPR050570">
    <property type="entry name" value="Cell_wall_metabolism_enzyme"/>
</dbReference>
<dbReference type="PANTHER" id="PTHR21666">
    <property type="entry name" value="PEPTIDASE-RELATED"/>
    <property type="match status" value="1"/>
</dbReference>
<feature type="region of interest" description="Disordered" evidence="7">
    <location>
        <begin position="305"/>
        <end position="326"/>
    </location>
</feature>
<evidence type="ECO:0000256" key="8">
    <source>
        <dbReference type="SAM" id="Phobius"/>
    </source>
</evidence>
<sequence length="326" mass="35286">MQIMITHGRLAKTHVLQLGRWQLLGLALGLLAGMLVLSGVVYHLIFVKAAREGWPVVSQVVKLVVKDEFAQRDRYMRENLEAMARRVGEMQARLVQLEAMGERVSGLAGLKPEEIKLSEKQPGGQGGPFVPMLPPEQPTVQDILQAIDWLDELTAHRADVFTLIESRLFEEQMQALMVPSTKPVDGPTSSAFGFRSDPFTGRSALHTGLDFPAAPGTPIKAAAGGVVIAAEHHPAYGQMIDVDHGNGLVTRYAHASKLLVQRGDIVKRGQVIAQVGSTGRSTGPHLHFEVLMNGVHQNPAKFLAGDGRTPQRRVAGAARTAGTHAH</sequence>
<keyword evidence="11" id="KW-1185">Reference proteome</keyword>
<dbReference type="Proteomes" id="UP000239406">
    <property type="component" value="Unassembled WGS sequence"/>
</dbReference>
<dbReference type="AlphaFoldDB" id="A0A2S5T221"/>
<dbReference type="PANTHER" id="PTHR21666:SF288">
    <property type="entry name" value="CELL DIVISION PROTEIN YTFB"/>
    <property type="match status" value="1"/>
</dbReference>
<evidence type="ECO:0000256" key="4">
    <source>
        <dbReference type="ARBA" id="ARBA00022801"/>
    </source>
</evidence>
<evidence type="ECO:0000313" key="11">
    <source>
        <dbReference type="Proteomes" id="UP000239406"/>
    </source>
</evidence>
<dbReference type="CDD" id="cd12797">
    <property type="entry name" value="M23_peptidase"/>
    <property type="match status" value="1"/>
</dbReference>
<keyword evidence="8" id="KW-0472">Membrane</keyword>
<keyword evidence="2" id="KW-0645">Protease</keyword>
<reference evidence="10 11" key="1">
    <citation type="submission" date="2018-02" db="EMBL/GenBank/DDBJ databases">
        <title>Reclassifiation of [Polyangium] brachysporum DSM 7029 as Guopingzhaonella breviflexa gen. nov., sp. nov., a member of the family Comamonadaceae.</title>
        <authorList>
            <person name="Tang B."/>
        </authorList>
    </citation>
    <scope>NUCLEOTIDE SEQUENCE [LARGE SCALE GENOMIC DNA]</scope>
    <source>
        <strain evidence="10 11">DSM 15344</strain>
    </source>
</reference>
<keyword evidence="8" id="KW-0812">Transmembrane</keyword>
<dbReference type="RefSeq" id="WP_104358357.1">
    <property type="nucleotide sequence ID" value="NZ_CALFFA010000066.1"/>
</dbReference>
<protein>
    <submittedName>
        <fullName evidence="10">Peptidase M23</fullName>
    </submittedName>
</protein>
<dbReference type="FunFam" id="2.70.70.10:FF:000006">
    <property type="entry name" value="M23 family peptidase"/>
    <property type="match status" value="1"/>
</dbReference>
<evidence type="ECO:0000256" key="6">
    <source>
        <dbReference type="ARBA" id="ARBA00023049"/>
    </source>
</evidence>
<evidence type="ECO:0000256" key="7">
    <source>
        <dbReference type="SAM" id="MobiDB-lite"/>
    </source>
</evidence>
<dbReference type="SUPFAM" id="SSF51261">
    <property type="entry name" value="Duplicated hybrid motif"/>
    <property type="match status" value="1"/>
</dbReference>
<feature type="domain" description="M23ase beta-sheet core" evidence="9">
    <location>
        <begin position="205"/>
        <end position="299"/>
    </location>
</feature>
<keyword evidence="3" id="KW-0479">Metal-binding</keyword>
<accession>A0A2S5T221</accession>
<keyword evidence="8" id="KW-1133">Transmembrane helix</keyword>
<keyword evidence="4" id="KW-0378">Hydrolase</keyword>